<evidence type="ECO:0000256" key="1">
    <source>
        <dbReference type="SAM" id="Phobius"/>
    </source>
</evidence>
<protein>
    <submittedName>
        <fullName evidence="2">Uncharacterized protein</fullName>
    </submittedName>
</protein>
<evidence type="ECO:0000313" key="2">
    <source>
        <dbReference type="EMBL" id="KAA3680934.1"/>
    </source>
</evidence>
<organism evidence="2 3">
    <name type="scientific">Paragonimus westermani</name>
    <dbReference type="NCBI Taxonomy" id="34504"/>
    <lineage>
        <taxon>Eukaryota</taxon>
        <taxon>Metazoa</taxon>
        <taxon>Spiralia</taxon>
        <taxon>Lophotrochozoa</taxon>
        <taxon>Platyhelminthes</taxon>
        <taxon>Trematoda</taxon>
        <taxon>Digenea</taxon>
        <taxon>Plagiorchiida</taxon>
        <taxon>Troglotremata</taxon>
        <taxon>Troglotrematidae</taxon>
        <taxon>Paragonimus</taxon>
    </lineage>
</organism>
<keyword evidence="3" id="KW-1185">Reference proteome</keyword>
<name>A0A5J4NZH4_9TREM</name>
<gene>
    <name evidence="2" type="ORF">DEA37_0002582</name>
</gene>
<feature type="transmembrane region" description="Helical" evidence="1">
    <location>
        <begin position="31"/>
        <end position="47"/>
    </location>
</feature>
<keyword evidence="1" id="KW-0812">Transmembrane</keyword>
<keyword evidence="1" id="KW-0472">Membrane</keyword>
<dbReference type="Proteomes" id="UP000324629">
    <property type="component" value="Unassembled WGS sequence"/>
</dbReference>
<evidence type="ECO:0000313" key="3">
    <source>
        <dbReference type="Proteomes" id="UP000324629"/>
    </source>
</evidence>
<reference evidence="2 3" key="1">
    <citation type="journal article" date="2019" name="Gigascience">
        <title>Whole-genome sequence of the oriental lung fluke Paragonimus westermani.</title>
        <authorList>
            <person name="Oey H."/>
            <person name="Zakrzewski M."/>
            <person name="Narain K."/>
            <person name="Devi K.R."/>
            <person name="Agatsuma T."/>
            <person name="Nawaratna S."/>
            <person name="Gobert G.N."/>
            <person name="Jones M.K."/>
            <person name="Ragan M.A."/>
            <person name="McManus D.P."/>
            <person name="Krause L."/>
        </authorList>
    </citation>
    <scope>NUCLEOTIDE SEQUENCE [LARGE SCALE GENOMIC DNA]</scope>
    <source>
        <strain evidence="2 3">IND2009</strain>
    </source>
</reference>
<proteinExistence type="predicted"/>
<keyword evidence="1" id="KW-1133">Transmembrane helix</keyword>
<accession>A0A5J4NZH4</accession>
<dbReference type="AlphaFoldDB" id="A0A5J4NZH4"/>
<comment type="caution">
    <text evidence="2">The sequence shown here is derived from an EMBL/GenBank/DDBJ whole genome shotgun (WGS) entry which is preliminary data.</text>
</comment>
<dbReference type="EMBL" id="QNGE01000317">
    <property type="protein sequence ID" value="KAA3680934.1"/>
    <property type="molecule type" value="Genomic_DNA"/>
</dbReference>
<sequence length="80" mass="8996">MSMIRITCGYALVFLVIAVFREAPPVPWHMYWILVGCLCASFMRVQAAQGSTVHICTLLTLQTLHCVLPFYEAVAHWGDP</sequence>